<proteinExistence type="predicted"/>
<reference evidence="1" key="1">
    <citation type="submission" date="2020-05" db="EMBL/GenBank/DDBJ databases">
        <title>Chitinophaga laudate sp. nov., isolated from a tropical peat swamp.</title>
        <authorList>
            <person name="Goh C.B.S."/>
            <person name="Lee M.S."/>
            <person name="Parimannan S."/>
            <person name="Pasbakhsh P."/>
            <person name="Yule C.M."/>
            <person name="Rajandas H."/>
            <person name="Loke S."/>
            <person name="Croft L."/>
            <person name="Tan J.B.L."/>
        </authorList>
    </citation>
    <scope>NUCLEOTIDE SEQUENCE</scope>
    <source>
        <strain evidence="1">Mgbs1</strain>
    </source>
</reference>
<accession>A0A3S1D5V0</accession>
<gene>
    <name evidence="1" type="ORF">ECE50_015765</name>
</gene>
<sequence length="229" mass="26880">MRIGRTLFWFKDGDEQLILLNEDFYALGVLMNRLLNQHYNGKKIKFINIDFATDRTYELYPVIPKDMPYYYGGHLSYYGVFNKPEFDKLDRVEQGKFIWERAFQYLCKSAEHMKNPQLLEAAQYAFKKGIAINLNPDYRMVETSESISGQELIVAVWVNFRDDGVCSKLTIEKGEEVLFVKEIDKVKETIGYFLEIYKSIEVKDNSIIIKGDRDVDYLPLKIPFPHIVN</sequence>
<organism evidence="1 2">
    <name type="scientific">Chitinophaga solisilvae</name>
    <dbReference type="NCBI Taxonomy" id="1233460"/>
    <lineage>
        <taxon>Bacteria</taxon>
        <taxon>Pseudomonadati</taxon>
        <taxon>Bacteroidota</taxon>
        <taxon>Chitinophagia</taxon>
        <taxon>Chitinophagales</taxon>
        <taxon>Chitinophagaceae</taxon>
        <taxon>Chitinophaga</taxon>
    </lineage>
</organism>
<evidence type="ECO:0000313" key="2">
    <source>
        <dbReference type="Proteomes" id="UP000281028"/>
    </source>
</evidence>
<dbReference type="EMBL" id="RIAR02000001">
    <property type="protein sequence ID" value="NSL88297.1"/>
    <property type="molecule type" value="Genomic_DNA"/>
</dbReference>
<dbReference type="AlphaFoldDB" id="A0A3S1D5V0"/>
<evidence type="ECO:0000313" key="1">
    <source>
        <dbReference type="EMBL" id="NSL88297.1"/>
    </source>
</evidence>
<dbReference type="Proteomes" id="UP000281028">
    <property type="component" value="Unassembled WGS sequence"/>
</dbReference>
<protein>
    <submittedName>
        <fullName evidence="1">Uncharacterized protein</fullName>
    </submittedName>
</protein>
<comment type="caution">
    <text evidence="1">The sequence shown here is derived from an EMBL/GenBank/DDBJ whole genome shotgun (WGS) entry which is preliminary data.</text>
</comment>
<keyword evidence="2" id="KW-1185">Reference proteome</keyword>
<name>A0A3S1D5V0_9BACT</name>
<dbReference type="OrthoDB" id="1341344at2"/>